<evidence type="ECO:0000256" key="1">
    <source>
        <dbReference type="SAM" id="SignalP"/>
    </source>
</evidence>
<dbReference type="Gene3D" id="2.60.120.1390">
    <property type="match status" value="3"/>
</dbReference>
<dbReference type="AlphaFoldDB" id="A0AAW6U0B6"/>
<organism evidence="2 3">
    <name type="scientific">Anaerobaca lacustris</name>
    <dbReference type="NCBI Taxonomy" id="3044600"/>
    <lineage>
        <taxon>Bacteria</taxon>
        <taxon>Pseudomonadati</taxon>
        <taxon>Planctomycetota</taxon>
        <taxon>Phycisphaerae</taxon>
        <taxon>Sedimentisphaerales</taxon>
        <taxon>Anaerobacaceae</taxon>
        <taxon>Anaerobaca</taxon>
    </lineage>
</organism>
<feature type="chain" id="PRO_5043924907" evidence="1">
    <location>
        <begin position="28"/>
        <end position="1001"/>
    </location>
</feature>
<dbReference type="SUPFAM" id="SSF75005">
    <property type="entry name" value="Arabinanase/levansucrase/invertase"/>
    <property type="match status" value="2"/>
</dbReference>
<proteinExistence type="predicted"/>
<dbReference type="RefSeq" id="WP_349244479.1">
    <property type="nucleotide sequence ID" value="NZ_JASCXX010000008.1"/>
</dbReference>
<dbReference type="PANTHER" id="PTHR35279:SF1">
    <property type="entry name" value="ARABINANASE_LEVANSUCRASE_INVERTASE"/>
    <property type="match status" value="1"/>
</dbReference>
<accession>A0AAW6U0B6</accession>
<dbReference type="Proteomes" id="UP001431776">
    <property type="component" value="Unassembled WGS sequence"/>
</dbReference>
<dbReference type="Pfam" id="PF11175">
    <property type="entry name" value="DUF2961"/>
    <property type="match status" value="1"/>
</dbReference>
<evidence type="ECO:0000313" key="3">
    <source>
        <dbReference type="Proteomes" id="UP001431776"/>
    </source>
</evidence>
<dbReference type="PANTHER" id="PTHR35279">
    <property type="match status" value="1"/>
</dbReference>
<dbReference type="InterPro" id="IPR023296">
    <property type="entry name" value="Glyco_hydro_beta-prop_sf"/>
</dbReference>
<dbReference type="InterPro" id="IPR021345">
    <property type="entry name" value="DUF2961"/>
</dbReference>
<dbReference type="PROSITE" id="PS51257">
    <property type="entry name" value="PROKAR_LIPOPROTEIN"/>
    <property type="match status" value="1"/>
</dbReference>
<feature type="signal peptide" evidence="1">
    <location>
        <begin position="1"/>
        <end position="27"/>
    </location>
</feature>
<reference evidence="2" key="1">
    <citation type="submission" date="2023-05" db="EMBL/GenBank/DDBJ databases">
        <title>Anaerotaeda fermentans gen. nov., sp. nov., a novel anaerobic planctomycete of the new family within the order Sedimentisphaerales isolated from Taman Peninsula, Russia.</title>
        <authorList>
            <person name="Khomyakova M.A."/>
            <person name="Merkel A.Y."/>
            <person name="Slobodkin A.I."/>
        </authorList>
    </citation>
    <scope>NUCLEOTIDE SEQUENCE</scope>
    <source>
        <strain evidence="2">M17dextr</strain>
    </source>
</reference>
<name>A0AAW6U0B6_9BACT</name>
<dbReference type="Gene3D" id="2.115.10.20">
    <property type="entry name" value="Glycosyl hydrolase domain, family 43"/>
    <property type="match status" value="2"/>
</dbReference>
<keyword evidence="3" id="KW-1185">Reference proteome</keyword>
<evidence type="ECO:0000313" key="2">
    <source>
        <dbReference type="EMBL" id="MDI6449071.1"/>
    </source>
</evidence>
<protein>
    <submittedName>
        <fullName evidence="2">DUF2961 domain-containing protein</fullName>
    </submittedName>
</protein>
<sequence length="1001" mass="112218">MGHGRVSHLIGLLMVVLLGCPATQADAVRQAPGIEELYRLDRLATFRDSVKVASVSSYDRSGGNDDGFSGRYSFVRKEPGGLVLADLEGPGVIYRIWTPTPTDDVMEFYFDGEAEPRIRVKFRELFMGTHPAFERPLVGYGAGGFYSYVPLPYARSCKVFIRAEHMQFYQINYATYPEATGIETFSAKPTAAQRTHIEKAKALFGSAGKDISAYVVTEGGAVETIASKVTLKAGQAATLVNLDRPGRIVGIRIGPAEALAGKKRDVVLRAYWDGDRTPAIVSPAGDFFGYAWGEPAMKSLLAGTADGVSYCYFPMPFDRSARIELYAEPQLDRTVSVEAEVLFVPIARRQNEGRFYALWRRENPTTLGEPFTFLETEGRGHLVGCVQQSQAFETGGTYYFEGDDQTTIDGGLVIHGTGSEDFYNGGWYDVPGRWETQRSFVLSGCLGYKKHLGRTGGYRIMLGDAYAYRQSILQTIEHAPTNNDMLNDYCGLTYLYSQDRPTCDFALPPADQRAVLDPERIVFATWWNVPIYSFSLRNATLTKEGIQHEGREVRFLSMRARDTATFGPHSISFTCELPAAGTYRIRLDVVKGPQQGKVQLFLDEAPVGPELDLFSEERHPARDQYIGTLDLEQGPNNLMFKITGKNEKSQGLGFDLTNIICERQSREVIAAQSSQRAVEPEVMQRVYEEARTPFKYGVILKSQDGRKLDCPSVFHHGSKWYMVYIVFDGDGYETAIADSDDLLTWRPLGTILPFRKEGWDAVQAAGYIALQDTTWDGSYELGTYDGKYWISYIGGALKGYETDPLAIGVAWTNDPTAPVPWQRLGEPVLSRDQGDVRPWESLTQYKSNILHDKDRTLGYPFVMFYNGKAKGSPERIGMAVSHDMRQWRRYGTEPVIDNQTGISGDPQVVRMGDVWVMFYFGAFWRPKAFDTFACSYDLVHWTKWEGPDLVEPSEPYDETYAHKPWLIRHDGVVYHFYCAVGDQGRVIALATSKDLRPKAAR</sequence>
<keyword evidence="1" id="KW-0732">Signal</keyword>
<comment type="caution">
    <text evidence="2">The sequence shown here is derived from an EMBL/GenBank/DDBJ whole genome shotgun (WGS) entry which is preliminary data.</text>
</comment>
<gene>
    <name evidence="2" type="ORF">QJ522_08450</name>
</gene>
<dbReference type="EMBL" id="JASCXX010000008">
    <property type="protein sequence ID" value="MDI6449071.1"/>
    <property type="molecule type" value="Genomic_DNA"/>
</dbReference>